<dbReference type="InterPro" id="IPR037607">
    <property type="entry name" value="DGK"/>
</dbReference>
<dbReference type="InterPro" id="IPR000756">
    <property type="entry name" value="Diacylglycerol_kin_accessory"/>
</dbReference>
<keyword evidence="14" id="KW-1185">Reference proteome</keyword>
<keyword evidence="3 10" id="KW-0808">Transferase</keyword>
<dbReference type="GeneID" id="108558959"/>
<dbReference type="Gene3D" id="3.30.60.20">
    <property type="match status" value="1"/>
</dbReference>
<dbReference type="SMART" id="SM00109">
    <property type="entry name" value="C1"/>
    <property type="match status" value="2"/>
</dbReference>
<dbReference type="InterPro" id="IPR046349">
    <property type="entry name" value="C1-like_sf"/>
</dbReference>
<dbReference type="Proteomes" id="UP000695000">
    <property type="component" value="Unplaced"/>
</dbReference>
<keyword evidence="6 10" id="KW-0547">Nucleotide-binding</keyword>
<proteinExistence type="inferred from homology"/>
<accession>A0ABM1MAF1</accession>
<feature type="domain" description="Phorbol-ester/DAG-type" evidence="12">
    <location>
        <begin position="127"/>
        <end position="177"/>
    </location>
</feature>
<evidence type="ECO:0000259" key="13">
    <source>
        <dbReference type="PROSITE" id="PS50146"/>
    </source>
</evidence>
<keyword evidence="11" id="KW-0472">Membrane</keyword>
<dbReference type="EC" id="2.7.1.107" evidence="10"/>
<keyword evidence="4" id="KW-0479">Metal-binding</keyword>
<evidence type="ECO:0000313" key="14">
    <source>
        <dbReference type="Proteomes" id="UP000695000"/>
    </source>
</evidence>
<dbReference type="PROSITE" id="PS50146">
    <property type="entry name" value="DAGK"/>
    <property type="match status" value="1"/>
</dbReference>
<dbReference type="Pfam" id="PF00781">
    <property type="entry name" value="DAGK_cat"/>
    <property type="match status" value="1"/>
</dbReference>
<comment type="catalytic activity">
    <reaction evidence="1 10">
        <text>a 1,2-diacyl-sn-glycerol + ATP = a 1,2-diacyl-sn-glycero-3-phosphate + ADP + H(+)</text>
        <dbReference type="Rhea" id="RHEA:10272"/>
        <dbReference type="ChEBI" id="CHEBI:15378"/>
        <dbReference type="ChEBI" id="CHEBI:17815"/>
        <dbReference type="ChEBI" id="CHEBI:30616"/>
        <dbReference type="ChEBI" id="CHEBI:58608"/>
        <dbReference type="ChEBI" id="CHEBI:456216"/>
        <dbReference type="EC" id="2.7.1.107"/>
    </reaction>
</comment>
<feature type="transmembrane region" description="Helical" evidence="11">
    <location>
        <begin position="23"/>
        <end position="47"/>
    </location>
</feature>
<keyword evidence="5" id="KW-0677">Repeat</keyword>
<evidence type="ECO:0000256" key="5">
    <source>
        <dbReference type="ARBA" id="ARBA00022737"/>
    </source>
</evidence>
<evidence type="ECO:0000313" key="15">
    <source>
        <dbReference type="RefSeq" id="XP_017771551.1"/>
    </source>
</evidence>
<dbReference type="Pfam" id="PF00130">
    <property type="entry name" value="C1_1"/>
    <property type="match status" value="1"/>
</dbReference>
<dbReference type="CDD" id="cd20801">
    <property type="entry name" value="C1_DGKepsilon_typeIII_rpt1"/>
    <property type="match status" value="1"/>
</dbReference>
<keyword evidence="11" id="KW-0812">Transmembrane</keyword>
<dbReference type="Gene3D" id="2.60.200.40">
    <property type="match status" value="1"/>
</dbReference>
<dbReference type="SMART" id="SM00046">
    <property type="entry name" value="DAGKc"/>
    <property type="match status" value="1"/>
</dbReference>
<dbReference type="SUPFAM" id="SSF111331">
    <property type="entry name" value="NAD kinase/diacylglycerol kinase-like"/>
    <property type="match status" value="1"/>
</dbReference>
<name>A0ABM1MAF1_NICVS</name>
<evidence type="ECO:0000256" key="8">
    <source>
        <dbReference type="ARBA" id="ARBA00022833"/>
    </source>
</evidence>
<keyword evidence="8" id="KW-0862">Zinc</keyword>
<dbReference type="PANTHER" id="PTHR11255">
    <property type="entry name" value="DIACYLGLYCEROL KINASE"/>
    <property type="match status" value="1"/>
</dbReference>
<keyword evidence="7 10" id="KW-0418">Kinase</keyword>
<feature type="domain" description="DAGKc" evidence="13">
    <location>
        <begin position="216"/>
        <end position="353"/>
    </location>
</feature>
<organism evidence="14 15">
    <name type="scientific">Nicrophorus vespilloides</name>
    <name type="common">Boreal carrion beetle</name>
    <dbReference type="NCBI Taxonomy" id="110193"/>
    <lineage>
        <taxon>Eukaryota</taxon>
        <taxon>Metazoa</taxon>
        <taxon>Ecdysozoa</taxon>
        <taxon>Arthropoda</taxon>
        <taxon>Hexapoda</taxon>
        <taxon>Insecta</taxon>
        <taxon>Pterygota</taxon>
        <taxon>Neoptera</taxon>
        <taxon>Endopterygota</taxon>
        <taxon>Coleoptera</taxon>
        <taxon>Polyphaga</taxon>
        <taxon>Staphyliniformia</taxon>
        <taxon>Silphidae</taxon>
        <taxon>Nicrophorinae</taxon>
        <taxon>Nicrophorus</taxon>
    </lineage>
</organism>
<evidence type="ECO:0000256" key="3">
    <source>
        <dbReference type="ARBA" id="ARBA00022679"/>
    </source>
</evidence>
<dbReference type="PROSITE" id="PS50081">
    <property type="entry name" value="ZF_DAG_PE_2"/>
    <property type="match status" value="2"/>
</dbReference>
<evidence type="ECO:0000256" key="7">
    <source>
        <dbReference type="ARBA" id="ARBA00022777"/>
    </source>
</evidence>
<keyword evidence="11" id="KW-1133">Transmembrane helix</keyword>
<dbReference type="InterPro" id="IPR002219">
    <property type="entry name" value="PKC_DAG/PE"/>
</dbReference>
<dbReference type="SMART" id="SM00045">
    <property type="entry name" value="DAGKa"/>
    <property type="match status" value="1"/>
</dbReference>
<evidence type="ECO:0000256" key="10">
    <source>
        <dbReference type="RuleBase" id="RU361128"/>
    </source>
</evidence>
<dbReference type="InterPro" id="IPR001206">
    <property type="entry name" value="Diacylglycerol_kinase_cat_dom"/>
</dbReference>
<dbReference type="InterPro" id="IPR017438">
    <property type="entry name" value="ATP-NAD_kinase_N"/>
</dbReference>
<evidence type="ECO:0000256" key="2">
    <source>
        <dbReference type="ARBA" id="ARBA00009280"/>
    </source>
</evidence>
<gene>
    <name evidence="15" type="primary">LOC108558959</name>
</gene>
<comment type="similarity">
    <text evidence="2 10">Belongs to the eukaryotic diacylglycerol kinase family.</text>
</comment>
<dbReference type="InterPro" id="IPR016064">
    <property type="entry name" value="NAD/diacylglycerol_kinase_sf"/>
</dbReference>
<evidence type="ECO:0000256" key="9">
    <source>
        <dbReference type="ARBA" id="ARBA00022840"/>
    </source>
</evidence>
<feature type="domain" description="Phorbol-ester/DAG-type" evidence="12">
    <location>
        <begin position="65"/>
        <end position="116"/>
    </location>
</feature>
<evidence type="ECO:0000256" key="4">
    <source>
        <dbReference type="ARBA" id="ARBA00022723"/>
    </source>
</evidence>
<evidence type="ECO:0000256" key="1">
    <source>
        <dbReference type="ARBA" id="ARBA00001383"/>
    </source>
</evidence>
<evidence type="ECO:0000256" key="11">
    <source>
        <dbReference type="SAM" id="Phobius"/>
    </source>
</evidence>
<dbReference type="GO" id="GO:0016301">
    <property type="term" value="F:kinase activity"/>
    <property type="evidence" value="ECO:0007669"/>
    <property type="project" value="UniProtKB-KW"/>
</dbReference>
<dbReference type="PROSITE" id="PS00479">
    <property type="entry name" value="ZF_DAG_PE_1"/>
    <property type="match status" value="1"/>
</dbReference>
<evidence type="ECO:0000256" key="6">
    <source>
        <dbReference type="ARBA" id="ARBA00022741"/>
    </source>
</evidence>
<keyword evidence="9 10" id="KW-0067">ATP-binding</keyword>
<dbReference type="Pfam" id="PF00609">
    <property type="entry name" value="DAGK_acc"/>
    <property type="match status" value="1"/>
</dbReference>
<dbReference type="SUPFAM" id="SSF57889">
    <property type="entry name" value="Cysteine-rich domain"/>
    <property type="match status" value="1"/>
</dbReference>
<protein>
    <recommendedName>
        <fullName evidence="10">Diacylglycerol kinase</fullName>
        <shortName evidence="10">DAG kinase</shortName>
        <ecNumber evidence="10">2.7.1.107</ecNumber>
    </recommendedName>
</protein>
<reference evidence="15" key="1">
    <citation type="submission" date="2025-08" db="UniProtKB">
        <authorList>
            <consortium name="RefSeq"/>
        </authorList>
    </citation>
    <scope>IDENTIFICATION</scope>
    <source>
        <tissue evidence="15">Whole Larva</tissue>
    </source>
</reference>
<evidence type="ECO:0000259" key="12">
    <source>
        <dbReference type="PROSITE" id="PS50081"/>
    </source>
</evidence>
<dbReference type="CDD" id="cd20853">
    <property type="entry name" value="C1_DGKepsilon_typeIII_rpt2"/>
    <property type="match status" value="1"/>
</dbReference>
<sequence length="559" mass="62487">MVVFSKFLNFQYLYAMNMDSSTFIVYNFPSISYIGAVVICLASLYFFCSYNREAKDVPIRDVSKDHSWRAIQVSSRPWYCSICELLLINGIGAYCDCCGVCADPECIKKANKTLICKVITSKSDRHLHHWVKGNLPLGATCSICMEECMDFGLADYQCCWCQRAVHTKCLPAVEKECDFGPYKSMIVPPWCVQTARMKSSIHRHLLLRGVKDPGWEDWSPLIVVANRKSGNNDGGTILSEFRKILNPAQVIDLAERPPAAALQWSVLVAPKPIRLLVAGGDGTVSWMLTTSYKMDLEPPPAVSILPLGTGNDLSRVLGWGKENSTDLDAVSIMKKIDEAKLSDIDRWRVDITPPKHLGIQLPAKTHFMYNYFSVGVDAQVALDFHKTRDSKFYLFSNRIFNKILYLIFGTHQVMWSDCKNIEQHLDLYLDGKKVELPELESVVVLNIPSWGAGVDLWSMSGDSTTQSYKDGVLEVLGIYSSFHIAQLQVGLSTPHRIGQAKNVEIQLKATSPVQVDGEPWEQHPANIKISIVDQATVLVNRKRSSGHSSASSPLKINSK</sequence>
<dbReference type="RefSeq" id="XP_017771551.1">
    <property type="nucleotide sequence ID" value="XM_017916062.1"/>
</dbReference>
<dbReference type="PANTHER" id="PTHR11255:SF118">
    <property type="entry name" value="DIACYLGLYCEROL KINASE EPSILON"/>
    <property type="match status" value="1"/>
</dbReference>
<dbReference type="Gene3D" id="3.40.50.10330">
    <property type="entry name" value="Probable inorganic polyphosphate/atp-NAD kinase, domain 1"/>
    <property type="match status" value="1"/>
</dbReference>